<dbReference type="OrthoDB" id="9803101at2"/>
<comment type="similarity">
    <text evidence="1">Belongs to the RutC family.</text>
</comment>
<accession>A0A4Q5LXZ1</accession>
<dbReference type="GO" id="GO:0005829">
    <property type="term" value="C:cytosol"/>
    <property type="evidence" value="ECO:0007669"/>
    <property type="project" value="TreeGrafter"/>
</dbReference>
<dbReference type="SUPFAM" id="SSF55298">
    <property type="entry name" value="YjgF-like"/>
    <property type="match status" value="1"/>
</dbReference>
<dbReference type="PANTHER" id="PTHR11803">
    <property type="entry name" value="2-IMINOBUTANOATE/2-IMINOPROPANOATE DEAMINASE RIDA"/>
    <property type="match status" value="1"/>
</dbReference>
<evidence type="ECO:0000256" key="2">
    <source>
        <dbReference type="SAM" id="SignalP"/>
    </source>
</evidence>
<dbReference type="InterPro" id="IPR006056">
    <property type="entry name" value="RidA"/>
</dbReference>
<dbReference type="NCBIfam" id="TIGR00004">
    <property type="entry name" value="Rid family detoxifying hydrolase"/>
    <property type="match status" value="1"/>
</dbReference>
<protein>
    <submittedName>
        <fullName evidence="3">RidA family protein</fullName>
    </submittedName>
</protein>
<dbReference type="InterPro" id="IPR006175">
    <property type="entry name" value="YjgF/YER057c/UK114"/>
</dbReference>
<dbReference type="GO" id="GO:0019239">
    <property type="term" value="F:deaminase activity"/>
    <property type="evidence" value="ECO:0007669"/>
    <property type="project" value="TreeGrafter"/>
</dbReference>
<feature type="signal peptide" evidence="2">
    <location>
        <begin position="1"/>
        <end position="19"/>
    </location>
</feature>
<dbReference type="AlphaFoldDB" id="A0A4Q5LXZ1"/>
<evidence type="ECO:0000313" key="3">
    <source>
        <dbReference type="EMBL" id="RYU94634.1"/>
    </source>
</evidence>
<dbReference type="Gene3D" id="3.30.1330.40">
    <property type="entry name" value="RutC-like"/>
    <property type="match status" value="1"/>
</dbReference>
<dbReference type="Pfam" id="PF01042">
    <property type="entry name" value="Ribonuc_L-PSP"/>
    <property type="match status" value="1"/>
</dbReference>
<evidence type="ECO:0000256" key="1">
    <source>
        <dbReference type="ARBA" id="ARBA00010552"/>
    </source>
</evidence>
<keyword evidence="2" id="KW-0732">Signal</keyword>
<feature type="chain" id="PRO_5020723642" evidence="2">
    <location>
        <begin position="20"/>
        <end position="151"/>
    </location>
</feature>
<dbReference type="FunFam" id="3.30.1330.40:FF:000001">
    <property type="entry name" value="L-PSP family endoribonuclease"/>
    <property type="match status" value="1"/>
</dbReference>
<sequence length="151" mass="16251">MNKLLLTGFLALSNTLVFAQNKEIVETKNAPVPIAPYSQGVKANGMLYVAGQIGLKPENRKLVEGGVEAETVQIMENIKAIVEAAGAKMEDIVNTTIYMKDIGNFAKVNELYGQYFTGKFPARTTIGVANLPGGASIEIAVIAVLPKIRRK</sequence>
<dbReference type="PANTHER" id="PTHR11803:SF39">
    <property type="entry name" value="2-IMINOBUTANOATE_2-IMINOPROPANOATE DEAMINASE"/>
    <property type="match status" value="1"/>
</dbReference>
<comment type="caution">
    <text evidence="3">The sequence shown here is derived from an EMBL/GenBank/DDBJ whole genome shotgun (WGS) entry which is preliminary data.</text>
</comment>
<dbReference type="CDD" id="cd00448">
    <property type="entry name" value="YjgF_YER057c_UK114_family"/>
    <property type="match status" value="1"/>
</dbReference>
<proteinExistence type="inferred from homology"/>
<gene>
    <name evidence="3" type="ORF">EWM59_16000</name>
</gene>
<reference evidence="3 4" key="1">
    <citation type="submission" date="2019-02" db="EMBL/GenBank/DDBJ databases">
        <title>Bacterial novel species Emticicia sp. 17J42-9 isolated from soil.</title>
        <authorList>
            <person name="Jung H.-Y."/>
        </authorList>
    </citation>
    <scope>NUCLEOTIDE SEQUENCE [LARGE SCALE GENOMIC DNA]</scope>
    <source>
        <strain evidence="3 4">17J42-9</strain>
    </source>
</reference>
<organism evidence="3 4">
    <name type="scientific">Emticicia agri</name>
    <dbReference type="NCBI Taxonomy" id="2492393"/>
    <lineage>
        <taxon>Bacteria</taxon>
        <taxon>Pseudomonadati</taxon>
        <taxon>Bacteroidota</taxon>
        <taxon>Cytophagia</taxon>
        <taxon>Cytophagales</taxon>
        <taxon>Leadbetterellaceae</taxon>
        <taxon>Emticicia</taxon>
    </lineage>
</organism>
<dbReference type="EMBL" id="SEWF01000023">
    <property type="protein sequence ID" value="RYU94634.1"/>
    <property type="molecule type" value="Genomic_DNA"/>
</dbReference>
<dbReference type="InterPro" id="IPR035959">
    <property type="entry name" value="RutC-like_sf"/>
</dbReference>
<evidence type="ECO:0000313" key="4">
    <source>
        <dbReference type="Proteomes" id="UP000293162"/>
    </source>
</evidence>
<name>A0A4Q5LXZ1_9BACT</name>
<dbReference type="Proteomes" id="UP000293162">
    <property type="component" value="Unassembled WGS sequence"/>
</dbReference>
<dbReference type="RefSeq" id="WP_130022239.1">
    <property type="nucleotide sequence ID" value="NZ_SEWF01000023.1"/>
</dbReference>
<keyword evidence="4" id="KW-1185">Reference proteome</keyword>